<evidence type="ECO:0000256" key="4">
    <source>
        <dbReference type="SAM" id="MobiDB-lite"/>
    </source>
</evidence>
<evidence type="ECO:0000256" key="2">
    <source>
        <dbReference type="HAMAP-Rule" id="MF_00984"/>
    </source>
</evidence>
<name>A0ABT9M2H5_9THEO</name>
<dbReference type="NCBIfam" id="TIGR00621">
    <property type="entry name" value="ssb"/>
    <property type="match status" value="1"/>
</dbReference>
<comment type="caution">
    <text evidence="2">Lacks conserved residue(s) required for the propagation of feature annotation.</text>
</comment>
<dbReference type="PIRSF" id="PIRSF002070">
    <property type="entry name" value="SSB"/>
    <property type="match status" value="1"/>
</dbReference>
<dbReference type="GO" id="GO:0003677">
    <property type="term" value="F:DNA binding"/>
    <property type="evidence" value="ECO:0007669"/>
    <property type="project" value="UniProtKB-KW"/>
</dbReference>
<dbReference type="SUPFAM" id="SSF50249">
    <property type="entry name" value="Nucleic acid-binding proteins"/>
    <property type="match status" value="1"/>
</dbReference>
<dbReference type="CDD" id="cd04496">
    <property type="entry name" value="SSB_OBF"/>
    <property type="match status" value="1"/>
</dbReference>
<comment type="caution">
    <text evidence="5">The sequence shown here is derived from an EMBL/GenBank/DDBJ whole genome shotgun (WGS) entry which is preliminary data.</text>
</comment>
<dbReference type="PROSITE" id="PS50935">
    <property type="entry name" value="SSB"/>
    <property type="match status" value="1"/>
</dbReference>
<keyword evidence="1 2" id="KW-0238">DNA-binding</keyword>
<dbReference type="InterPro" id="IPR000424">
    <property type="entry name" value="Primosome_PriB/ssb"/>
</dbReference>
<reference evidence="5 6" key="1">
    <citation type="submission" date="2023-07" db="EMBL/GenBank/DDBJ databases">
        <title>Genomic Encyclopedia of Type Strains, Phase IV (KMG-IV): sequencing the most valuable type-strain genomes for metagenomic binning, comparative biology and taxonomic classification.</title>
        <authorList>
            <person name="Goeker M."/>
        </authorList>
    </citation>
    <scope>NUCLEOTIDE SEQUENCE [LARGE SCALE GENOMIC DNA]</scope>
    <source>
        <strain evidence="5 6">DSM 25963</strain>
    </source>
</reference>
<dbReference type="PANTHER" id="PTHR10302:SF27">
    <property type="entry name" value="SINGLE-STRANDED DNA-BINDING PROTEIN"/>
    <property type="match status" value="1"/>
</dbReference>
<dbReference type="Proteomes" id="UP001223886">
    <property type="component" value="Unassembled WGS sequence"/>
</dbReference>
<dbReference type="HAMAP" id="MF_00984">
    <property type="entry name" value="SSB"/>
    <property type="match status" value="1"/>
</dbReference>
<dbReference type="RefSeq" id="WP_307680922.1">
    <property type="nucleotide sequence ID" value="NZ_JAURUP010000006.1"/>
</dbReference>
<protein>
    <recommendedName>
        <fullName evidence="2 3">Single-stranded DNA-binding protein</fullName>
        <shortName evidence="2">SSB</shortName>
    </recommendedName>
</protein>
<dbReference type="Gene3D" id="2.40.50.140">
    <property type="entry name" value="Nucleic acid-binding proteins"/>
    <property type="match status" value="1"/>
</dbReference>
<sequence>MGLNKVMLVGRTTKDLQKTETQSGHSLVRFSLAVDRNYTDKDGNRPTDFITVVAWNRLAEILEQYAVKGTLIAVVGRLQTRRYTDSSGKNVRILEVAAEEIFLLARPRNTRQEEPVSEPEAAEEKAEPVEETGFVDEDFIEITEEDLENLFQE</sequence>
<accession>A0ABT9M2H5</accession>
<comment type="subunit">
    <text evidence="2">Homotetramer.</text>
</comment>
<organism evidence="5 6">
    <name type="scientific">Thermoanaerobacter pentosaceus</name>
    <dbReference type="NCBI Taxonomy" id="694059"/>
    <lineage>
        <taxon>Bacteria</taxon>
        <taxon>Bacillati</taxon>
        <taxon>Bacillota</taxon>
        <taxon>Clostridia</taxon>
        <taxon>Thermoanaerobacterales</taxon>
        <taxon>Thermoanaerobacteraceae</taxon>
        <taxon>Thermoanaerobacter</taxon>
    </lineage>
</organism>
<dbReference type="InterPro" id="IPR012340">
    <property type="entry name" value="NA-bd_OB-fold"/>
</dbReference>
<evidence type="ECO:0000313" key="5">
    <source>
        <dbReference type="EMBL" id="MDP9750306.1"/>
    </source>
</evidence>
<evidence type="ECO:0000256" key="3">
    <source>
        <dbReference type="PIRNR" id="PIRNR002070"/>
    </source>
</evidence>
<evidence type="ECO:0000256" key="1">
    <source>
        <dbReference type="ARBA" id="ARBA00023125"/>
    </source>
</evidence>
<proteinExistence type="inferred from homology"/>
<evidence type="ECO:0000313" key="6">
    <source>
        <dbReference type="Proteomes" id="UP001223886"/>
    </source>
</evidence>
<dbReference type="Pfam" id="PF00436">
    <property type="entry name" value="SSB"/>
    <property type="match status" value="1"/>
</dbReference>
<dbReference type="PANTHER" id="PTHR10302">
    <property type="entry name" value="SINGLE-STRANDED DNA-BINDING PROTEIN"/>
    <property type="match status" value="1"/>
</dbReference>
<dbReference type="EMBL" id="JAURUP010000006">
    <property type="protein sequence ID" value="MDP9750306.1"/>
    <property type="molecule type" value="Genomic_DNA"/>
</dbReference>
<gene>
    <name evidence="5" type="ORF">J2S24_000774</name>
</gene>
<keyword evidence="6" id="KW-1185">Reference proteome</keyword>
<feature type="region of interest" description="Disordered" evidence="4">
    <location>
        <begin position="108"/>
        <end position="135"/>
    </location>
</feature>
<dbReference type="InterPro" id="IPR011344">
    <property type="entry name" value="ssDNA-bd"/>
</dbReference>